<name>A0A3P8KVT5_RAOTE</name>
<dbReference type="Proteomes" id="UP000274346">
    <property type="component" value="Chromosome"/>
</dbReference>
<protein>
    <submittedName>
        <fullName evidence="1">Uncharacterized protein</fullName>
    </submittedName>
</protein>
<gene>
    <name evidence="1" type="ORF">NCTC13098_02603</name>
</gene>
<proteinExistence type="predicted"/>
<dbReference type="InterPro" id="IPR029063">
    <property type="entry name" value="SAM-dependent_MTases_sf"/>
</dbReference>
<dbReference type="KEGG" id="rtg:NCTC13098_02603"/>
<evidence type="ECO:0000313" key="2">
    <source>
        <dbReference type="Proteomes" id="UP000274346"/>
    </source>
</evidence>
<dbReference type="Gene3D" id="3.40.50.150">
    <property type="entry name" value="Vaccinia Virus protein VP39"/>
    <property type="match status" value="1"/>
</dbReference>
<dbReference type="AlphaFoldDB" id="A0A3P8KVT5"/>
<reference evidence="1 2" key="1">
    <citation type="submission" date="2018-12" db="EMBL/GenBank/DDBJ databases">
        <authorList>
            <consortium name="Pathogen Informatics"/>
        </authorList>
    </citation>
    <scope>NUCLEOTIDE SEQUENCE [LARGE SCALE GENOMIC DNA]</scope>
    <source>
        <strain evidence="1 2">NCTC13098</strain>
    </source>
</reference>
<evidence type="ECO:0000313" key="1">
    <source>
        <dbReference type="EMBL" id="VDR26262.1"/>
    </source>
</evidence>
<dbReference type="SUPFAM" id="SSF53335">
    <property type="entry name" value="S-adenosyl-L-methionine-dependent methyltransferases"/>
    <property type="match status" value="1"/>
</dbReference>
<dbReference type="EMBL" id="LR131271">
    <property type="protein sequence ID" value="VDR26262.1"/>
    <property type="molecule type" value="Genomic_DNA"/>
</dbReference>
<accession>A0A3P8KVT5</accession>
<sequence length="124" mass="14157">MLSDRESRMETYEQTYQELRNKGKPAWTGDGYPRAWAKLTETLDSLAAAGHLPEPGSHILELGCGNGMMASLWFARKDIMSVAWTFRPQPFTGRRKISHNRGFQAFSCKVMSARWCNWKIIVST</sequence>
<organism evidence="1 2">
    <name type="scientific">Raoultella terrigena</name>
    <name type="common">Klebsiella terrigena</name>
    <dbReference type="NCBI Taxonomy" id="577"/>
    <lineage>
        <taxon>Bacteria</taxon>
        <taxon>Pseudomonadati</taxon>
        <taxon>Pseudomonadota</taxon>
        <taxon>Gammaproteobacteria</taxon>
        <taxon>Enterobacterales</taxon>
        <taxon>Enterobacteriaceae</taxon>
        <taxon>Klebsiella/Raoultella group</taxon>
        <taxon>Raoultella</taxon>
    </lineage>
</organism>